<dbReference type="Proteomes" id="UP000014760">
    <property type="component" value="Unassembled WGS sequence"/>
</dbReference>
<feature type="non-terminal residue" evidence="2">
    <location>
        <position position="1"/>
    </location>
</feature>
<sequence length="49" mass="5380">QREPVTYHNTAKGASHLLLHSKGSQSLTITQQKEPVTYHNTAKGSSHLP</sequence>
<evidence type="ECO:0000313" key="3">
    <source>
        <dbReference type="EnsemblMetazoa" id="CapteP94466"/>
    </source>
</evidence>
<reference evidence="4" key="1">
    <citation type="submission" date="2012-12" db="EMBL/GenBank/DDBJ databases">
        <authorList>
            <person name="Hellsten U."/>
            <person name="Grimwood J."/>
            <person name="Chapman J.A."/>
            <person name="Shapiro H."/>
            <person name="Aerts A."/>
            <person name="Otillar R.P."/>
            <person name="Terry A.Y."/>
            <person name="Boore J.L."/>
            <person name="Simakov O."/>
            <person name="Marletaz F."/>
            <person name="Cho S.-J."/>
            <person name="Edsinger-Gonzales E."/>
            <person name="Havlak P."/>
            <person name="Kuo D.-H."/>
            <person name="Larsson T."/>
            <person name="Lv J."/>
            <person name="Arendt D."/>
            <person name="Savage R."/>
            <person name="Osoegawa K."/>
            <person name="de Jong P."/>
            <person name="Lindberg D.R."/>
            <person name="Seaver E.C."/>
            <person name="Weisblat D.A."/>
            <person name="Putnam N.H."/>
            <person name="Grigoriev I.V."/>
            <person name="Rokhsar D.S."/>
        </authorList>
    </citation>
    <scope>NUCLEOTIDE SEQUENCE</scope>
    <source>
        <strain evidence="4">I ESC-2004</strain>
    </source>
</reference>
<keyword evidence="4" id="KW-1185">Reference proteome</keyword>
<evidence type="ECO:0000256" key="1">
    <source>
        <dbReference type="SAM" id="MobiDB-lite"/>
    </source>
</evidence>
<gene>
    <name evidence="2" type="ORF">CAPTEDRAFT_94466</name>
</gene>
<protein>
    <submittedName>
        <fullName evidence="2 3">Uncharacterized protein</fullName>
    </submittedName>
</protein>
<dbReference type="HOGENOM" id="CLU_3147427_0_0_1"/>
<reference evidence="2 4" key="2">
    <citation type="journal article" date="2013" name="Nature">
        <title>Insights into bilaterian evolution from three spiralian genomes.</title>
        <authorList>
            <person name="Simakov O."/>
            <person name="Marletaz F."/>
            <person name="Cho S.J."/>
            <person name="Edsinger-Gonzales E."/>
            <person name="Havlak P."/>
            <person name="Hellsten U."/>
            <person name="Kuo D.H."/>
            <person name="Larsson T."/>
            <person name="Lv J."/>
            <person name="Arendt D."/>
            <person name="Savage R."/>
            <person name="Osoegawa K."/>
            <person name="de Jong P."/>
            <person name="Grimwood J."/>
            <person name="Chapman J.A."/>
            <person name="Shapiro H."/>
            <person name="Aerts A."/>
            <person name="Otillar R.P."/>
            <person name="Terry A.Y."/>
            <person name="Boore J.L."/>
            <person name="Grigoriev I.V."/>
            <person name="Lindberg D.R."/>
            <person name="Seaver E.C."/>
            <person name="Weisblat D.A."/>
            <person name="Putnam N.H."/>
            <person name="Rokhsar D.S."/>
        </authorList>
    </citation>
    <scope>NUCLEOTIDE SEQUENCE</scope>
    <source>
        <strain evidence="2 4">I ESC-2004</strain>
    </source>
</reference>
<dbReference type="EnsemblMetazoa" id="CapteT94466">
    <property type="protein sequence ID" value="CapteP94466"/>
    <property type="gene ID" value="CapteG94466"/>
</dbReference>
<reference evidence="3" key="3">
    <citation type="submission" date="2015-06" db="UniProtKB">
        <authorList>
            <consortium name="EnsemblMetazoa"/>
        </authorList>
    </citation>
    <scope>IDENTIFICATION</scope>
</reference>
<name>R7UN81_CAPTE</name>
<proteinExistence type="predicted"/>
<evidence type="ECO:0000313" key="2">
    <source>
        <dbReference type="EMBL" id="ELU07538.1"/>
    </source>
</evidence>
<evidence type="ECO:0000313" key="4">
    <source>
        <dbReference type="Proteomes" id="UP000014760"/>
    </source>
</evidence>
<dbReference type="AlphaFoldDB" id="R7UN81"/>
<dbReference type="EMBL" id="AMQN01007033">
    <property type="status" value="NOT_ANNOTATED_CDS"/>
    <property type="molecule type" value="Genomic_DNA"/>
</dbReference>
<feature type="region of interest" description="Disordered" evidence="1">
    <location>
        <begin position="28"/>
        <end position="49"/>
    </location>
</feature>
<accession>R7UN81</accession>
<dbReference type="EMBL" id="KB299806">
    <property type="protein sequence ID" value="ELU07538.1"/>
    <property type="molecule type" value="Genomic_DNA"/>
</dbReference>
<organism evidence="2">
    <name type="scientific">Capitella teleta</name>
    <name type="common">Polychaete worm</name>
    <dbReference type="NCBI Taxonomy" id="283909"/>
    <lineage>
        <taxon>Eukaryota</taxon>
        <taxon>Metazoa</taxon>
        <taxon>Spiralia</taxon>
        <taxon>Lophotrochozoa</taxon>
        <taxon>Annelida</taxon>
        <taxon>Polychaeta</taxon>
        <taxon>Sedentaria</taxon>
        <taxon>Scolecida</taxon>
        <taxon>Capitellidae</taxon>
        <taxon>Capitella</taxon>
    </lineage>
</organism>